<evidence type="ECO:0000313" key="1">
    <source>
        <dbReference type="EMBL" id="GAA1534467.1"/>
    </source>
</evidence>
<protein>
    <submittedName>
        <fullName evidence="1">DUF6493 family protein</fullName>
    </submittedName>
</protein>
<gene>
    <name evidence="1" type="ORF">GCM10009827_060750</name>
</gene>
<evidence type="ECO:0000313" key="2">
    <source>
        <dbReference type="Proteomes" id="UP001501470"/>
    </source>
</evidence>
<keyword evidence="2" id="KW-1185">Reference proteome</keyword>
<dbReference type="EMBL" id="BAAAQD010000013">
    <property type="protein sequence ID" value="GAA1534467.1"/>
    <property type="molecule type" value="Genomic_DNA"/>
</dbReference>
<accession>A0ABN2B6Y3</accession>
<organism evidence="1 2">
    <name type="scientific">Dactylosporangium maewongense</name>
    <dbReference type="NCBI Taxonomy" id="634393"/>
    <lineage>
        <taxon>Bacteria</taxon>
        <taxon>Bacillati</taxon>
        <taxon>Actinomycetota</taxon>
        <taxon>Actinomycetes</taxon>
        <taxon>Micromonosporales</taxon>
        <taxon>Micromonosporaceae</taxon>
        <taxon>Dactylosporangium</taxon>
    </lineage>
</organism>
<proteinExistence type="predicted"/>
<name>A0ABN2B6Y3_9ACTN</name>
<dbReference type="RefSeq" id="WP_344505733.1">
    <property type="nucleotide sequence ID" value="NZ_BAAAQD010000013.1"/>
</dbReference>
<sequence>MREVFARIEDGDLEALAEVLAGLSAGDRAALLPLLDGYTPPPVLPEPVPEPEPEPEVHPGVMVLRAHAGGPAIGGAAPRRLVATAMFAAPDAEQAADGARAPGEEVVLDGESVRQQERLRRNRGNIWFLRHEAEAVARRRNEQRHAAYSLAVIACVGAAADAVKRLHAPWTNHRPPHLAPDALPHLLRLRGADWCATLGRGMLRRSRSRALATLWPFTEALLRAVGAPPPEEPAAVACYVRMRRDGQRLAGFLAADPWFDRMLPHLFDEVQVATAFADQSAWPEALLELAATGRVERGTVIAGCLRRLRAGGRPGILQPFLAMLKQLAPAAGELTGHRQELTGLLGAPLSTVADWAYTSLRALHDEAPLDPATLAEITAGMLSRPEKKLVRAHLGWLRQLPLDDLLDGLVTGLHHPVAELAGRTLDLIEPRLPHLPAAARDRLRDEVPALDGAVGQRLAALLGTAAPPPQPVPVLVAALPAEFPAPLDLGALAGELATVLRHGDEDPVRHELMLDGLLRAARGDRAAAARVLAAVMPQWAGTWADLIAAATGLTAPPPYESPFAHLYVTTLGTFVERRSVELASRLAADPPPALLATPATVAGHVDPDRVLSLLRQADRDGWQPGPADLTQALLRLPRTVDAAVVEGAAGLASPAGRRFADHLRTAAAEPRTWVEEVPGQAYHSGRRIAMLDAAGQPADVADPRTATQRVAAVYHQPRMALWPMVTPSHREVAAAHIQPYLVTPHGSPGTQFLEGLVAADGPSGPAMSLVLAYVFGSSRQEMRLAAADALITLAARPGWDSTTTGAEVGALSSDERIVLQRTVQPLTEAFKAGAHTAVWQATSAALPALLAAAPRPGLADLLTLAADARPAGARLDLPELHALAARPGRSRLAESARRLAALVGGR</sequence>
<dbReference type="Proteomes" id="UP001501470">
    <property type="component" value="Unassembled WGS sequence"/>
</dbReference>
<comment type="caution">
    <text evidence="1">The sequence shown here is derived from an EMBL/GenBank/DDBJ whole genome shotgun (WGS) entry which is preliminary data.</text>
</comment>
<reference evidence="1 2" key="1">
    <citation type="journal article" date="2019" name="Int. J. Syst. Evol. Microbiol.">
        <title>The Global Catalogue of Microorganisms (GCM) 10K type strain sequencing project: providing services to taxonomists for standard genome sequencing and annotation.</title>
        <authorList>
            <consortium name="The Broad Institute Genomics Platform"/>
            <consortium name="The Broad Institute Genome Sequencing Center for Infectious Disease"/>
            <person name="Wu L."/>
            <person name="Ma J."/>
        </authorList>
    </citation>
    <scope>NUCLEOTIDE SEQUENCE [LARGE SCALE GENOMIC DNA]</scope>
    <source>
        <strain evidence="1 2">JCM 15933</strain>
    </source>
</reference>